<evidence type="ECO:0000313" key="3">
    <source>
        <dbReference type="EMBL" id="KAF6222451.1"/>
    </source>
</evidence>
<evidence type="ECO:0000259" key="2">
    <source>
        <dbReference type="Pfam" id="PF20253"/>
    </source>
</evidence>
<protein>
    <recommendedName>
        <fullName evidence="2">DUF6604 domain-containing protein</fullName>
    </recommendedName>
</protein>
<dbReference type="GeneID" id="59329953"/>
<organism evidence="3 4">
    <name type="scientific">Letharia lupina</name>
    <dbReference type="NCBI Taxonomy" id="560253"/>
    <lineage>
        <taxon>Eukaryota</taxon>
        <taxon>Fungi</taxon>
        <taxon>Dikarya</taxon>
        <taxon>Ascomycota</taxon>
        <taxon>Pezizomycotina</taxon>
        <taxon>Lecanoromycetes</taxon>
        <taxon>OSLEUM clade</taxon>
        <taxon>Lecanoromycetidae</taxon>
        <taxon>Lecanorales</taxon>
        <taxon>Lecanorineae</taxon>
        <taxon>Parmeliaceae</taxon>
        <taxon>Letharia</taxon>
    </lineage>
</organism>
<reference evidence="3 4" key="1">
    <citation type="journal article" date="2020" name="Genomics">
        <title>Complete, high-quality genomes from long-read metagenomic sequencing of two wolf lichen thalli reveals enigmatic genome architecture.</title>
        <authorList>
            <person name="McKenzie S.K."/>
            <person name="Walston R.F."/>
            <person name="Allen J.L."/>
        </authorList>
    </citation>
    <scope>NUCLEOTIDE SEQUENCE [LARGE SCALE GENOMIC DNA]</scope>
    <source>
        <strain evidence="3">WasteWater1</strain>
    </source>
</reference>
<feature type="domain" description="DUF6604" evidence="2">
    <location>
        <begin position="16"/>
        <end position="316"/>
    </location>
</feature>
<dbReference type="Proteomes" id="UP000593566">
    <property type="component" value="Unassembled WGS sequence"/>
</dbReference>
<dbReference type="Pfam" id="PF20253">
    <property type="entry name" value="DUF6604"/>
    <property type="match status" value="1"/>
</dbReference>
<dbReference type="InterPro" id="IPR046539">
    <property type="entry name" value="DUF6604"/>
</dbReference>
<gene>
    <name evidence="3" type="ORF">HO133_001537</name>
</gene>
<dbReference type="AlphaFoldDB" id="A0A8H6CFU6"/>
<sequence>MVASNATEVLQHSTYQQYKKNTSTLIRWIVTTASSCAIPIAPKPINNNPKHKRKAAKNARTENAKAFPSEISTSKLVSLSTAIAEAEQPVPDAIYVLFDSVIGARTAAHDIWKALSINHPDPDVEKSNEGHWAFIVALRSAFDALGGAIWRKSHEDDRNAKRNAREEERSKALATLKSEAGPEGVDPAFEFMNKFDGLDVQSLPIEDEAVLDELATQGASPTTEVTATDHPAPAAAKGKRKGKSSRVPTEPLDKYKVKSETEAYFAVCFFVRDVMHLRKYMRNIWRQVGLGQLHCAVAGALSNLAVGMMRSLQYELAMDYPACTHFCEIIYQLVRNGDYVIIGATAPSSTTAKSKVSSKQVALNAKGDMGAIEESLLLTIHNDLVSFVTDYRKNRNGKPSSKFAKMSWNPNFRDTQFTIAAEMTPQNIRKWKADYTISWLYDLVNTYAMERLIKGKSQMQNPENLDWKIEDSVECEWTNRPLWGPMDFARDLTVLAMQKPGAPIESELKPHHILQLQIAVDSMFCAKRWAAQDVPPIDCFGSTSSTLVWDFANDVVEIRSFREQWVEATELLLEEFKTDRERKGDPTEWSHPIIYLDMMMREALLLGETPLDSLPEAPRSLFSKSSKNGLWLYSPYLCGTGMLEMLNMSYDWGTKCWDRSGYMQAFFHLYNMLLQNGHIKKSITLLERVIEIFKDDIFRGGQRPTKNFFDSFKLSIDIRAQYLGDYTKLRRRKVGVQREGSIFRDKGKPNDHSLYTKQSKLFALSQANWLVSKLDQSKFPSLAAHTHSVTDILDLLVSDLTEDITGRTPVATLNYNKLLRTVSVIYCGLDKVTKDMPSAKAILAELMDDSKTTPPSMHDKILSLAFSSPTVIVQDMRNERLDSPVLARMGSHLSKMCDKMGPELERSLVYGEEAGKIPEHVLADIRPGNRKVLAEDSQGGEFLRSKKMLELREASPQMYEALVAATAGMEVGSCANCEHCRRGVKIENSDDLLGQLIKKVTSD</sequence>
<proteinExistence type="predicted"/>
<dbReference type="RefSeq" id="XP_037151886.1">
    <property type="nucleotide sequence ID" value="XM_037292467.1"/>
</dbReference>
<feature type="region of interest" description="Disordered" evidence="1">
    <location>
        <begin position="219"/>
        <end position="250"/>
    </location>
</feature>
<evidence type="ECO:0000256" key="1">
    <source>
        <dbReference type="SAM" id="MobiDB-lite"/>
    </source>
</evidence>
<evidence type="ECO:0000313" key="4">
    <source>
        <dbReference type="Proteomes" id="UP000593566"/>
    </source>
</evidence>
<keyword evidence="4" id="KW-1185">Reference proteome</keyword>
<dbReference type="PANTHER" id="PTHR38795">
    <property type="entry name" value="DUF6604 DOMAIN-CONTAINING PROTEIN"/>
    <property type="match status" value="1"/>
</dbReference>
<accession>A0A8H6CFU6</accession>
<dbReference type="PANTHER" id="PTHR38795:SF1">
    <property type="entry name" value="DUF6604 DOMAIN-CONTAINING PROTEIN"/>
    <property type="match status" value="1"/>
</dbReference>
<dbReference type="EMBL" id="JACCJB010000012">
    <property type="protein sequence ID" value="KAF6222451.1"/>
    <property type="molecule type" value="Genomic_DNA"/>
</dbReference>
<name>A0A8H6CFU6_9LECA</name>
<comment type="caution">
    <text evidence="3">The sequence shown here is derived from an EMBL/GenBank/DDBJ whole genome shotgun (WGS) entry which is preliminary data.</text>
</comment>